<organism evidence="1">
    <name type="scientific">Boseongicola sp. SB0664_bin_43</name>
    <dbReference type="NCBI Taxonomy" id="2604844"/>
    <lineage>
        <taxon>Bacteria</taxon>
        <taxon>Pseudomonadati</taxon>
        <taxon>Pseudomonadota</taxon>
        <taxon>Alphaproteobacteria</taxon>
        <taxon>Rhodobacterales</taxon>
        <taxon>Paracoccaceae</taxon>
        <taxon>Boseongicola</taxon>
    </lineage>
</organism>
<dbReference type="AlphaFoldDB" id="A0A6B0XYY1"/>
<sequence length="469" mass="52939">MASSGFSAADWIDRLTPALTNLAKAQFTYLEEYYKHNQFVQEFEDWSNGETPVFPLDDLRLLYAMARCGNIRDGDENYAPLCEVLDPVRYILRSHPTLARVASPIIGKDEFQMDILNSGGLTYTTDLIAGLIARAAELSEDGFRTAVTELNRFLDPVPVPGQVDVPGELDVGYDAVLFYGLTFKHRIEIADGMVVLPFEKIRRFVDQNLVNELAPPGAAYHGWRSLGAVVRPFHWRPEFRRNGRFGDRVPRNPGKFFREAVIFLDLLAIAHATPVPYLATMGNCIDRSAGRLLGLADRKNSHNPGRSAQSFDGFDLCPEPVPAALDEAREAFRHRESACFAKVATAVSRLSEALVREGRFPDENRFLKVAIVLERMYDLPEWKISHKLRNRASLYLGPDLESQERIRKGIKEFYKTRSNIVHRGSNNVPPQERFDSFGKGFDIAKQTLFKLLREGPPENWGEVLPQTPG</sequence>
<gene>
    <name evidence="1" type="ORF">F4Y60_02570</name>
</gene>
<name>A0A6B0XYY1_9RHOB</name>
<protein>
    <submittedName>
        <fullName evidence="1">Uncharacterized protein</fullName>
    </submittedName>
</protein>
<comment type="caution">
    <text evidence="1">The sequence shown here is derived from an EMBL/GenBank/DDBJ whole genome shotgun (WGS) entry which is preliminary data.</text>
</comment>
<evidence type="ECO:0000313" key="1">
    <source>
        <dbReference type="EMBL" id="MXY32977.1"/>
    </source>
</evidence>
<reference evidence="1" key="1">
    <citation type="submission" date="2019-09" db="EMBL/GenBank/DDBJ databases">
        <title>Characterisation of the sponge microbiome using genome-centric metagenomics.</title>
        <authorList>
            <person name="Engelberts J.P."/>
            <person name="Robbins S.J."/>
            <person name="De Goeij J.M."/>
            <person name="Aranda M."/>
            <person name="Bell S.C."/>
            <person name="Webster N.S."/>
        </authorList>
    </citation>
    <scope>NUCLEOTIDE SEQUENCE</scope>
    <source>
        <strain evidence="1">SB0664_bin_43</strain>
    </source>
</reference>
<proteinExistence type="predicted"/>
<dbReference type="EMBL" id="VXRY01000098">
    <property type="protein sequence ID" value="MXY32977.1"/>
    <property type="molecule type" value="Genomic_DNA"/>
</dbReference>
<accession>A0A6B0XYY1</accession>